<evidence type="ECO:0000313" key="4">
    <source>
        <dbReference type="Proteomes" id="UP000325004"/>
    </source>
</evidence>
<evidence type="ECO:0000256" key="1">
    <source>
        <dbReference type="HAMAP-Rule" id="MF_00014"/>
    </source>
</evidence>
<accession>A0A5C0UGS9</accession>
<dbReference type="EMBL" id="CP043316">
    <property type="protein sequence ID" value="QEK38753.1"/>
    <property type="molecule type" value="Genomic_DNA"/>
</dbReference>
<reference evidence="3 4" key="1">
    <citation type="submission" date="2019-08" db="EMBL/GenBank/DDBJ databases">
        <title>Highly reduced genomes of protist endosymbionts show evolutionary convergence.</title>
        <authorList>
            <person name="George E."/>
            <person name="Husnik F."/>
            <person name="Tashyreva D."/>
            <person name="Prokopchuk G."/>
            <person name="Horak A."/>
            <person name="Kwong W.K."/>
            <person name="Lukes J."/>
            <person name="Keeling P.J."/>
        </authorList>
    </citation>
    <scope>NUCLEOTIDE SEQUENCE [LARGE SCALE GENOMIC DNA]</scope>
    <source>
        <strain evidence="3">1604LC</strain>
    </source>
</reference>
<dbReference type="Proteomes" id="UP000325004">
    <property type="component" value="Chromosome"/>
</dbReference>
<dbReference type="InterPro" id="IPR002676">
    <property type="entry name" value="RimM_N"/>
</dbReference>
<sequence>MDNNYIIIGKTFKPHGLKGNLQMHLYSEDVDYSEVYINDQQLIIEDLNILQDNKSIIKFKNLDKIEDIEHLCKNNVYIKKAKLPNNELYWDELISMQIYTPNGDLVATVSAVHDFGAGLVLETELDCMFSWEQVEKFDKTTKTITLKDNKLY</sequence>
<comment type="similarity">
    <text evidence="1">Belongs to the RimM family.</text>
</comment>
<feature type="domain" description="RimM N-terminal" evidence="2">
    <location>
        <begin position="8"/>
        <end position="81"/>
    </location>
</feature>
<proteinExistence type="inferred from homology"/>
<comment type="domain">
    <text evidence="1">The PRC barrel domain binds ribosomal protein uS19.</text>
</comment>
<dbReference type="GO" id="GO:0005840">
    <property type="term" value="C:ribosome"/>
    <property type="evidence" value="ECO:0007669"/>
    <property type="project" value="InterPro"/>
</dbReference>
<dbReference type="InterPro" id="IPR036976">
    <property type="entry name" value="RimM_N_sf"/>
</dbReference>
<dbReference type="Pfam" id="PF01782">
    <property type="entry name" value="RimM"/>
    <property type="match status" value="1"/>
</dbReference>
<keyword evidence="1" id="KW-0963">Cytoplasm</keyword>
<dbReference type="InterPro" id="IPR011961">
    <property type="entry name" value="RimM"/>
</dbReference>
<dbReference type="RefSeq" id="WP_148971874.1">
    <property type="nucleotide sequence ID" value="NZ_CP043316.1"/>
</dbReference>
<name>A0A5C0UGS9_9PROT</name>
<dbReference type="GO" id="GO:0005737">
    <property type="term" value="C:cytoplasm"/>
    <property type="evidence" value="ECO:0007669"/>
    <property type="project" value="UniProtKB-SubCell"/>
</dbReference>
<dbReference type="HAMAP" id="MF_00014">
    <property type="entry name" value="Ribosome_mat_RimM"/>
    <property type="match status" value="1"/>
</dbReference>
<comment type="subunit">
    <text evidence="1">Binds ribosomal protein uS19.</text>
</comment>
<comment type="subcellular location">
    <subcellularLocation>
        <location evidence="1">Cytoplasm</location>
    </subcellularLocation>
</comment>
<comment type="function">
    <text evidence="1">An accessory protein needed during the final step in the assembly of 30S ribosomal subunit, possibly for assembly of the head region. Essential for efficient processing of 16S rRNA. May be needed both before and after RbfA during the maturation of 16S rRNA. It has affinity for free ribosomal 30S subunits but not for 70S ribosomes.</text>
</comment>
<dbReference type="InterPro" id="IPR009000">
    <property type="entry name" value="Transl_B-barrel_sf"/>
</dbReference>
<keyword evidence="1" id="KW-0143">Chaperone</keyword>
<dbReference type="Gene3D" id="2.30.30.240">
    <property type="entry name" value="PRC-barrel domain"/>
    <property type="match status" value="1"/>
</dbReference>
<dbReference type="KEGG" id="cpri:FZC34_02445"/>
<dbReference type="Gene3D" id="2.40.30.60">
    <property type="entry name" value="RimM"/>
    <property type="match status" value="1"/>
</dbReference>
<evidence type="ECO:0000259" key="2">
    <source>
        <dbReference type="Pfam" id="PF01782"/>
    </source>
</evidence>
<evidence type="ECO:0000313" key="3">
    <source>
        <dbReference type="EMBL" id="QEK38753.1"/>
    </source>
</evidence>
<dbReference type="GO" id="GO:0006364">
    <property type="term" value="P:rRNA processing"/>
    <property type="evidence" value="ECO:0007669"/>
    <property type="project" value="UniProtKB-UniRule"/>
</dbReference>
<keyword evidence="1" id="KW-0690">Ribosome biogenesis</keyword>
<dbReference type="OrthoDB" id="9788191at2"/>
<gene>
    <name evidence="1 3" type="primary">rimM</name>
    <name evidence="3" type="ORF">FZC34_02445</name>
</gene>
<dbReference type="GO" id="GO:0043022">
    <property type="term" value="F:ribosome binding"/>
    <property type="evidence" value="ECO:0007669"/>
    <property type="project" value="InterPro"/>
</dbReference>
<keyword evidence="1" id="KW-0698">rRNA processing</keyword>
<organism evidence="3 4">
    <name type="scientific">Candidatus Cytomitobacter primus</name>
    <dbReference type="NCBI Taxonomy" id="2066024"/>
    <lineage>
        <taxon>Bacteria</taxon>
        <taxon>Pseudomonadati</taxon>
        <taxon>Pseudomonadota</taxon>
        <taxon>Alphaproteobacteria</taxon>
        <taxon>Holosporales</taxon>
        <taxon>Holosporaceae</taxon>
        <taxon>Candidatus Cytomitobacter</taxon>
    </lineage>
</organism>
<protein>
    <recommendedName>
        <fullName evidence="1">Ribosome maturation factor RimM</fullName>
    </recommendedName>
</protein>
<dbReference type="SUPFAM" id="SSF50447">
    <property type="entry name" value="Translation proteins"/>
    <property type="match status" value="1"/>
</dbReference>
<keyword evidence="4" id="KW-1185">Reference proteome</keyword>
<dbReference type="NCBIfam" id="TIGR02273">
    <property type="entry name" value="16S_RimM"/>
    <property type="match status" value="1"/>
</dbReference>
<dbReference type="AlphaFoldDB" id="A0A5C0UGS9"/>
<dbReference type="GO" id="GO:0042274">
    <property type="term" value="P:ribosomal small subunit biogenesis"/>
    <property type="evidence" value="ECO:0007669"/>
    <property type="project" value="UniProtKB-UniRule"/>
</dbReference>